<protein>
    <submittedName>
        <fullName evidence="2">Uncharacterized protein</fullName>
    </submittedName>
</protein>
<keyword evidence="1" id="KW-0732">Signal</keyword>
<sequence length="113" mass="12113">MIYFKNVLLLFAMFGLFILNGLAESITLPADIASVDTAVSDAVARIVTAAAPVITANDNVKNFDDFDDVDGMGDIGYIDIDNIDDIDNGVSNTMTDVEAELNASFTQPSRFPS</sequence>
<evidence type="ECO:0000313" key="2">
    <source>
        <dbReference type="EMBL" id="PWY80676.1"/>
    </source>
</evidence>
<name>A0A317W218_9EURO</name>
<gene>
    <name evidence="2" type="ORF">BO70DRAFT_353227</name>
</gene>
<evidence type="ECO:0000256" key="1">
    <source>
        <dbReference type="SAM" id="SignalP"/>
    </source>
</evidence>
<dbReference type="VEuPathDB" id="FungiDB:BO70DRAFT_353227"/>
<proteinExistence type="predicted"/>
<dbReference type="EMBL" id="MSFL01000014">
    <property type="protein sequence ID" value="PWY80676.1"/>
    <property type="molecule type" value="Genomic_DNA"/>
</dbReference>
<dbReference type="GeneID" id="37064061"/>
<feature type="chain" id="PRO_5016311085" evidence="1">
    <location>
        <begin position="24"/>
        <end position="113"/>
    </location>
</feature>
<feature type="signal peptide" evidence="1">
    <location>
        <begin position="1"/>
        <end position="23"/>
    </location>
</feature>
<dbReference type="AlphaFoldDB" id="A0A317W218"/>
<keyword evidence="3" id="KW-1185">Reference proteome</keyword>
<dbReference type="Proteomes" id="UP000247233">
    <property type="component" value="Unassembled WGS sequence"/>
</dbReference>
<evidence type="ECO:0000313" key="3">
    <source>
        <dbReference type="Proteomes" id="UP000247233"/>
    </source>
</evidence>
<organism evidence="2 3">
    <name type="scientific">Aspergillus heteromorphus CBS 117.55</name>
    <dbReference type="NCBI Taxonomy" id="1448321"/>
    <lineage>
        <taxon>Eukaryota</taxon>
        <taxon>Fungi</taxon>
        <taxon>Dikarya</taxon>
        <taxon>Ascomycota</taxon>
        <taxon>Pezizomycotina</taxon>
        <taxon>Eurotiomycetes</taxon>
        <taxon>Eurotiomycetidae</taxon>
        <taxon>Eurotiales</taxon>
        <taxon>Aspergillaceae</taxon>
        <taxon>Aspergillus</taxon>
        <taxon>Aspergillus subgen. Circumdati</taxon>
    </lineage>
</organism>
<accession>A0A317W218</accession>
<comment type="caution">
    <text evidence="2">The sequence shown here is derived from an EMBL/GenBank/DDBJ whole genome shotgun (WGS) entry which is preliminary data.</text>
</comment>
<reference evidence="2 3" key="1">
    <citation type="submission" date="2016-12" db="EMBL/GenBank/DDBJ databases">
        <title>The genomes of Aspergillus section Nigri reveals drivers in fungal speciation.</title>
        <authorList>
            <consortium name="DOE Joint Genome Institute"/>
            <person name="Vesth T.C."/>
            <person name="Nybo J."/>
            <person name="Theobald S."/>
            <person name="Brandl J."/>
            <person name="Frisvad J.C."/>
            <person name="Nielsen K.F."/>
            <person name="Lyhne E.K."/>
            <person name="Kogle M.E."/>
            <person name="Kuo A."/>
            <person name="Riley R."/>
            <person name="Clum A."/>
            <person name="Nolan M."/>
            <person name="Lipzen A."/>
            <person name="Salamov A."/>
            <person name="Henrissat B."/>
            <person name="Wiebenga A."/>
            <person name="De Vries R.P."/>
            <person name="Grigoriev I.V."/>
            <person name="Mortensen U.H."/>
            <person name="Andersen M.R."/>
            <person name="Baker S.E."/>
        </authorList>
    </citation>
    <scope>NUCLEOTIDE SEQUENCE [LARGE SCALE GENOMIC DNA]</scope>
    <source>
        <strain evidence="2 3">CBS 117.55</strain>
    </source>
</reference>
<dbReference type="RefSeq" id="XP_025398979.1">
    <property type="nucleotide sequence ID" value="XM_025541824.1"/>
</dbReference>